<dbReference type="EMBL" id="CP046908">
    <property type="protein sequence ID" value="QGZ33239.1"/>
    <property type="molecule type" value="Genomic_DNA"/>
</dbReference>
<dbReference type="PANTHER" id="PTHR12879:SF8">
    <property type="entry name" value="SPHINGOLIPID DELTA(4)-DESATURASE DES1"/>
    <property type="match status" value="1"/>
</dbReference>
<protein>
    <recommendedName>
        <fullName evidence="3">Fatty acid desaturase domain-containing protein</fullName>
    </recommendedName>
</protein>
<dbReference type="OrthoDB" id="9792534at2"/>
<feature type="region of interest" description="Disordered" evidence="1">
    <location>
        <begin position="1"/>
        <end position="25"/>
    </location>
</feature>
<feature type="transmembrane region" description="Helical" evidence="2">
    <location>
        <begin position="76"/>
        <end position="97"/>
    </location>
</feature>
<keyword evidence="2" id="KW-1133">Transmembrane helix</keyword>
<reference evidence="4 5" key="1">
    <citation type="submission" date="2019-12" db="EMBL/GenBank/DDBJ databases">
        <title>The genome of Stappia indica PHM037.</title>
        <authorList>
            <person name="Kacar D."/>
            <person name="Galan B."/>
            <person name="Canedo L."/>
            <person name="Rodriguez P."/>
            <person name="de la Calle F."/>
            <person name="Garcia J.L."/>
        </authorList>
    </citation>
    <scope>NUCLEOTIDE SEQUENCE [LARGE SCALE GENOMIC DNA]</scope>
    <source>
        <strain evidence="4 5">PHM037</strain>
    </source>
</reference>
<dbReference type="GO" id="GO:0046513">
    <property type="term" value="P:ceramide biosynthetic process"/>
    <property type="evidence" value="ECO:0007669"/>
    <property type="project" value="TreeGrafter"/>
</dbReference>
<evidence type="ECO:0000256" key="1">
    <source>
        <dbReference type="SAM" id="MobiDB-lite"/>
    </source>
</evidence>
<sequence>MSSIDTSPSPSEASTSGNGPISPQSRRHLQMRKDILRTHPELRTLAGPDWRTVLFVPVLLALHWGVAWAVSDSNLLVVFLAAFLIGQFVIHAAGALVHETAHRLIFRGEKAKLAFDLGLETILGSFGKQLTYQHEHLSSHHPYIGDYERDYEHEDLCAFKAREMLVEGRPRLQRVLTVATLVVHLLPFGFIISDEIFPRLYERLTGRVSRDRQRHIGSTRAPAWQRRLFIGWSIGVNLVLLAAFGWLGWLYHNWALSIFLGKCGISNLGQSLSEHPGDDDEVPTRSTYGWVNRLFFNTGYHNEHHTFPNVPWTRLPELTKTAPEAFTARSDRSYLGCWWDHVRRDFATSRRNPQQGENQDLRCPRAGAS</sequence>
<dbReference type="GO" id="GO:0042284">
    <property type="term" value="F:sphingolipid delta-4 desaturase activity"/>
    <property type="evidence" value="ECO:0007669"/>
    <property type="project" value="TreeGrafter"/>
</dbReference>
<keyword evidence="2" id="KW-0472">Membrane</keyword>
<evidence type="ECO:0000256" key="2">
    <source>
        <dbReference type="SAM" id="Phobius"/>
    </source>
</evidence>
<keyword evidence="2" id="KW-0812">Transmembrane</keyword>
<feature type="region of interest" description="Disordered" evidence="1">
    <location>
        <begin position="349"/>
        <end position="369"/>
    </location>
</feature>
<organism evidence="4 5">
    <name type="scientific">Stappia indica</name>
    <dbReference type="NCBI Taxonomy" id="538381"/>
    <lineage>
        <taxon>Bacteria</taxon>
        <taxon>Pseudomonadati</taxon>
        <taxon>Pseudomonadota</taxon>
        <taxon>Alphaproteobacteria</taxon>
        <taxon>Hyphomicrobiales</taxon>
        <taxon>Stappiaceae</taxon>
        <taxon>Stappia</taxon>
    </lineage>
</organism>
<dbReference type="RefSeq" id="WP_158192264.1">
    <property type="nucleotide sequence ID" value="NZ_CP046908.1"/>
</dbReference>
<feature type="domain" description="Fatty acid desaturase" evidence="3">
    <location>
        <begin position="76"/>
        <end position="326"/>
    </location>
</feature>
<dbReference type="Proteomes" id="UP000435648">
    <property type="component" value="Chromosome"/>
</dbReference>
<feature type="transmembrane region" description="Helical" evidence="2">
    <location>
        <begin position="229"/>
        <end position="251"/>
    </location>
</feature>
<feature type="compositionally biased region" description="Polar residues" evidence="1">
    <location>
        <begin position="349"/>
        <end position="358"/>
    </location>
</feature>
<dbReference type="PANTHER" id="PTHR12879">
    <property type="entry name" value="SPHINGOLIPID DELTA 4 DESATURASE/C-4 HYDROXYLASE PROTEIN DES2"/>
    <property type="match status" value="1"/>
</dbReference>
<feature type="transmembrane region" description="Helical" evidence="2">
    <location>
        <begin position="52"/>
        <end position="70"/>
    </location>
</feature>
<evidence type="ECO:0000313" key="5">
    <source>
        <dbReference type="Proteomes" id="UP000435648"/>
    </source>
</evidence>
<feature type="compositionally biased region" description="Polar residues" evidence="1">
    <location>
        <begin position="1"/>
        <end position="24"/>
    </location>
</feature>
<name>A0A857C2Y9_9HYPH</name>
<accession>A0A857C2Y9</accession>
<proteinExistence type="predicted"/>
<dbReference type="Pfam" id="PF00487">
    <property type="entry name" value="FA_desaturase"/>
    <property type="match status" value="1"/>
</dbReference>
<evidence type="ECO:0000313" key="4">
    <source>
        <dbReference type="EMBL" id="QGZ33239.1"/>
    </source>
</evidence>
<dbReference type="GO" id="GO:0016020">
    <property type="term" value="C:membrane"/>
    <property type="evidence" value="ECO:0007669"/>
    <property type="project" value="GOC"/>
</dbReference>
<evidence type="ECO:0000259" key="3">
    <source>
        <dbReference type="Pfam" id="PF00487"/>
    </source>
</evidence>
<gene>
    <name evidence="4" type="ORF">GH266_01175</name>
</gene>
<dbReference type="AlphaFoldDB" id="A0A857C2Y9"/>
<dbReference type="InterPro" id="IPR005804">
    <property type="entry name" value="FA_desaturase_dom"/>
</dbReference>
<dbReference type="KEGG" id="siw:GH266_01175"/>